<evidence type="ECO:0000256" key="1">
    <source>
        <dbReference type="ARBA" id="ARBA00022723"/>
    </source>
</evidence>
<dbReference type="EMBL" id="FOCC01000007">
    <property type="protein sequence ID" value="SEM72543.1"/>
    <property type="molecule type" value="Genomic_DNA"/>
</dbReference>
<evidence type="ECO:0000256" key="3">
    <source>
        <dbReference type="ARBA" id="ARBA00022833"/>
    </source>
</evidence>
<proteinExistence type="predicted"/>
<evidence type="ECO:0000313" key="6">
    <source>
        <dbReference type="Proteomes" id="UP000182089"/>
    </source>
</evidence>
<dbReference type="PIRSF" id="PIRSF017292">
    <property type="entry name" value="UCP017292_Znf_CHY"/>
    <property type="match status" value="1"/>
</dbReference>
<accession>A0ABY1AC15</accession>
<dbReference type="PANTHER" id="PTHR28082">
    <property type="entry name" value="ZINC FINGER PROTEIN"/>
    <property type="match status" value="1"/>
</dbReference>
<keyword evidence="1" id="KW-0479">Metal-binding</keyword>
<evidence type="ECO:0000313" key="5">
    <source>
        <dbReference type="EMBL" id="SEM72543.1"/>
    </source>
</evidence>
<dbReference type="SUPFAM" id="SSF161219">
    <property type="entry name" value="CHY zinc finger-like"/>
    <property type="match status" value="1"/>
</dbReference>
<dbReference type="Pfam" id="PF05495">
    <property type="entry name" value="zf-CHY"/>
    <property type="match status" value="1"/>
</dbReference>
<keyword evidence="2" id="KW-0863">Zinc-finger</keyword>
<feature type="domain" description="CHY-type" evidence="4">
    <location>
        <begin position="15"/>
        <end position="75"/>
    </location>
</feature>
<dbReference type="InterPro" id="IPR008913">
    <property type="entry name" value="Znf_CHY"/>
</dbReference>
<dbReference type="PANTHER" id="PTHR28082:SF1">
    <property type="entry name" value="HELPER OF TIM PROTEIN 13"/>
    <property type="match status" value="1"/>
</dbReference>
<gene>
    <name evidence="5" type="ORF">SAMN05216431_107104</name>
</gene>
<organism evidence="5 6">
    <name type="scientific">Ligilactobacillus ruminis</name>
    <dbReference type="NCBI Taxonomy" id="1623"/>
    <lineage>
        <taxon>Bacteria</taxon>
        <taxon>Bacillati</taxon>
        <taxon>Bacillota</taxon>
        <taxon>Bacilli</taxon>
        <taxon>Lactobacillales</taxon>
        <taxon>Lactobacillaceae</taxon>
        <taxon>Ligilactobacillus</taxon>
    </lineage>
</organism>
<reference evidence="5 6" key="1">
    <citation type="submission" date="2016-10" db="EMBL/GenBank/DDBJ databases">
        <authorList>
            <person name="Varghese N."/>
            <person name="Submissions S."/>
        </authorList>
    </citation>
    <scope>NUCLEOTIDE SEQUENCE [LARGE SCALE GENOMIC DNA]</scope>
    <source>
        <strain evidence="5 6">WC1T17</strain>
    </source>
</reference>
<sequence length="100" mass="11570">MMQIYGVDVDAKGRCVHYHLQVDIVALKCGQCQKYYACYQCHDALEKHPFAAVSKDDSAPVLCGNCRQTLTFDQYQMGQCPFCRHAFNPRCRLHQTIYFK</sequence>
<evidence type="ECO:0000259" key="4">
    <source>
        <dbReference type="Pfam" id="PF05495"/>
    </source>
</evidence>
<comment type="caution">
    <text evidence="5">The sequence shown here is derived from an EMBL/GenBank/DDBJ whole genome shotgun (WGS) entry which is preliminary data.</text>
</comment>
<protein>
    <submittedName>
        <fullName evidence="5">Biotin transport system substrate-specific component</fullName>
    </submittedName>
</protein>
<dbReference type="InterPro" id="IPR052604">
    <property type="entry name" value="Mito_Tim_assembly_helper"/>
</dbReference>
<dbReference type="InterPro" id="IPR037274">
    <property type="entry name" value="Znf_CHY_sf"/>
</dbReference>
<evidence type="ECO:0000256" key="2">
    <source>
        <dbReference type="ARBA" id="ARBA00022771"/>
    </source>
</evidence>
<dbReference type="Proteomes" id="UP000182089">
    <property type="component" value="Unassembled WGS sequence"/>
</dbReference>
<keyword evidence="3" id="KW-0862">Zinc</keyword>
<dbReference type="InterPro" id="IPR016694">
    <property type="entry name" value="UCP017292"/>
</dbReference>
<name>A0ABY1AC15_9LACO</name>